<dbReference type="EMBL" id="LGKP01000022">
    <property type="protein sequence ID" value="KPL86117.1"/>
    <property type="molecule type" value="Genomic_DNA"/>
</dbReference>
<keyword evidence="3" id="KW-1185">Reference proteome</keyword>
<dbReference type="RefSeq" id="WP_054535213.1">
    <property type="nucleotide sequence ID" value="NZ_LGKP01000022.1"/>
</dbReference>
<evidence type="ECO:0000313" key="3">
    <source>
        <dbReference type="Proteomes" id="UP000050277"/>
    </source>
</evidence>
<name>A0A0P6Y8A7_9CHLR</name>
<sequence>MYQQQREANPQPSLGELIDECFKYGIGLAVVVGGIYGFTLGLLADFAVALVTEVIGVFYGAAMGLIGSPIVAIIIHNWRKKFASGFISNFGLWRITPITLSSLHSLSWYPFLQPTTRSQPILLHLWALAVI</sequence>
<dbReference type="Proteomes" id="UP000050277">
    <property type="component" value="Unassembled WGS sequence"/>
</dbReference>
<feature type="transmembrane region" description="Helical" evidence="1">
    <location>
        <begin position="56"/>
        <end position="75"/>
    </location>
</feature>
<reference evidence="2 3" key="1">
    <citation type="submission" date="2015-07" db="EMBL/GenBank/DDBJ databases">
        <title>Whole genome sequence of Herpetosiphon geysericola DSM 7119.</title>
        <authorList>
            <person name="Hemp J."/>
            <person name="Ward L.M."/>
            <person name="Pace L.A."/>
            <person name="Fischer W.W."/>
        </authorList>
    </citation>
    <scope>NUCLEOTIDE SEQUENCE [LARGE SCALE GENOMIC DNA]</scope>
    <source>
        <strain evidence="2 3">DSM 7119</strain>
    </source>
</reference>
<organism evidence="2 3">
    <name type="scientific">Herpetosiphon geysericola</name>
    <dbReference type="NCBI Taxonomy" id="70996"/>
    <lineage>
        <taxon>Bacteria</taxon>
        <taxon>Bacillati</taxon>
        <taxon>Chloroflexota</taxon>
        <taxon>Chloroflexia</taxon>
        <taxon>Herpetosiphonales</taxon>
        <taxon>Herpetosiphonaceae</taxon>
        <taxon>Herpetosiphon</taxon>
    </lineage>
</organism>
<dbReference type="AlphaFoldDB" id="A0A0P6Y8A7"/>
<feature type="transmembrane region" description="Helical" evidence="1">
    <location>
        <begin position="21"/>
        <end position="44"/>
    </location>
</feature>
<keyword evidence="1" id="KW-0812">Transmembrane</keyword>
<protein>
    <submittedName>
        <fullName evidence="2">Uncharacterized protein</fullName>
    </submittedName>
</protein>
<comment type="caution">
    <text evidence="2">The sequence shown here is derived from an EMBL/GenBank/DDBJ whole genome shotgun (WGS) entry which is preliminary data.</text>
</comment>
<evidence type="ECO:0000256" key="1">
    <source>
        <dbReference type="SAM" id="Phobius"/>
    </source>
</evidence>
<dbReference type="STRING" id="70996.SE18_14710"/>
<gene>
    <name evidence="2" type="ORF">SE18_14710</name>
</gene>
<keyword evidence="1" id="KW-1133">Transmembrane helix</keyword>
<dbReference type="OrthoDB" id="9892098at2"/>
<proteinExistence type="predicted"/>
<accession>A0A0P6Y8A7</accession>
<evidence type="ECO:0000313" key="2">
    <source>
        <dbReference type="EMBL" id="KPL86117.1"/>
    </source>
</evidence>
<keyword evidence="1" id="KW-0472">Membrane</keyword>